<evidence type="ECO:0000313" key="3">
    <source>
        <dbReference type="EMBL" id="KPG37197.1"/>
    </source>
</evidence>
<dbReference type="RefSeq" id="WP_054173091.1">
    <property type="nucleotide sequence ID" value="NZ_CP120507.1"/>
</dbReference>
<dbReference type="EMBL" id="LJFS01000002">
    <property type="protein sequence ID" value="KPG37197.1"/>
    <property type="molecule type" value="Genomic_DNA"/>
</dbReference>
<accession>A0A0N0KPU4</accession>
<proteinExistence type="predicted"/>
<dbReference type="STRING" id="83262.BAB75_06810"/>
<dbReference type="EMBL" id="LQYE01000004">
    <property type="protein sequence ID" value="OAT69681.1"/>
    <property type="molecule type" value="Genomic_DNA"/>
</dbReference>
<dbReference type="PATRIC" id="fig|83262.10.peg.3506"/>
<evidence type="ECO:0000256" key="1">
    <source>
        <dbReference type="SAM" id="SignalP"/>
    </source>
</evidence>
<sequence length="107" mass="11385">MNKSACFATALDAAVVVFPVAAVALAAVAHAGPQGYGDPEVLITSLEEEGNYVILNRVGNLPVEDCMVTQVRQGPSVYRFERPVGSDSNTAPTKILDHGTYYVDLKC</sequence>
<dbReference type="Proteomes" id="UP000186919">
    <property type="component" value="Unassembled WGS sequence"/>
</dbReference>
<organism evidence="4 7">
    <name type="scientific">Mycobacteroides immunogenum</name>
    <dbReference type="NCBI Taxonomy" id="83262"/>
    <lineage>
        <taxon>Bacteria</taxon>
        <taxon>Bacillati</taxon>
        <taxon>Actinomycetota</taxon>
        <taxon>Actinomycetes</taxon>
        <taxon>Mycobacteriales</taxon>
        <taxon>Mycobacteriaceae</taxon>
        <taxon>Mycobacteroides</taxon>
    </lineage>
</organism>
<keyword evidence="6" id="KW-1185">Reference proteome</keyword>
<evidence type="ECO:0000313" key="6">
    <source>
        <dbReference type="Proteomes" id="UP000037962"/>
    </source>
</evidence>
<keyword evidence="1" id="KW-0732">Signal</keyword>
<dbReference type="EMBL" id="LJFO01000005">
    <property type="protein sequence ID" value="KPG12285.1"/>
    <property type="molecule type" value="Genomic_DNA"/>
</dbReference>
<dbReference type="Proteomes" id="UP000037843">
    <property type="component" value="Unassembled WGS sequence"/>
</dbReference>
<feature type="chain" id="PRO_5044544879" evidence="1">
    <location>
        <begin position="32"/>
        <end position="107"/>
    </location>
</feature>
<feature type="signal peptide" evidence="1">
    <location>
        <begin position="1"/>
        <end position="31"/>
    </location>
</feature>
<evidence type="ECO:0000313" key="5">
    <source>
        <dbReference type="Proteomes" id="UP000037843"/>
    </source>
</evidence>
<dbReference type="Proteomes" id="UP000037962">
    <property type="component" value="Unassembled WGS sequence"/>
</dbReference>
<evidence type="ECO:0000313" key="2">
    <source>
        <dbReference type="EMBL" id="KPG12285.1"/>
    </source>
</evidence>
<evidence type="ECO:0000313" key="4">
    <source>
        <dbReference type="EMBL" id="OAT69681.1"/>
    </source>
</evidence>
<reference evidence="4 7" key="2">
    <citation type="submission" date="2016-01" db="EMBL/GenBank/DDBJ databases">
        <title>Mycobacterium immunogenum strain CD11_6 genome sequencing and assembly.</title>
        <authorList>
            <person name="Kaur G."/>
            <person name="Nair G.R."/>
            <person name="Mayilraj S."/>
        </authorList>
    </citation>
    <scope>NUCLEOTIDE SEQUENCE [LARGE SCALE GENOMIC DNA]</scope>
    <source>
        <strain evidence="4 7">CD11-6</strain>
    </source>
</reference>
<reference evidence="5 6" key="1">
    <citation type="submission" date="2015-09" db="EMBL/GenBank/DDBJ databases">
        <title>Genome Sequences of Mycobacterium immunogenum Isolates, Recuperated from a Chloraminated Drinking Water Distribution System Simulator Subjected to Episodes of Nitrification.</title>
        <authorList>
            <person name="Gomez-Alvarez V."/>
            <person name="Revetta R.P."/>
        </authorList>
    </citation>
    <scope>NUCLEOTIDE SEQUENCE [LARGE SCALE GENOMIC DNA]</scope>
    <source>
        <strain evidence="2 5">H008</strain>
        <strain evidence="3 6">H076</strain>
    </source>
</reference>
<protein>
    <submittedName>
        <fullName evidence="4">Uncharacterized protein</fullName>
    </submittedName>
</protein>
<evidence type="ECO:0000313" key="7">
    <source>
        <dbReference type="Proteomes" id="UP000186919"/>
    </source>
</evidence>
<dbReference type="AlphaFoldDB" id="A0A0N0KPU4"/>
<comment type="caution">
    <text evidence="4">The sequence shown here is derived from an EMBL/GenBank/DDBJ whole genome shotgun (WGS) entry which is preliminary data.</text>
</comment>
<dbReference type="OrthoDB" id="4751380at2"/>
<gene>
    <name evidence="2" type="ORF">AN908_12130</name>
    <name evidence="3" type="ORF">AN912_02615</name>
    <name evidence="4" type="ORF">AWB85_20035</name>
</gene>
<name>A0A0N0KPU4_9MYCO</name>